<dbReference type="CDD" id="cd12148">
    <property type="entry name" value="fungal_TF_MHR"/>
    <property type="match status" value="1"/>
</dbReference>
<protein>
    <recommendedName>
        <fullName evidence="8">Zn(2)-C6 fungal-type domain-containing protein</fullName>
    </recommendedName>
</protein>
<evidence type="ECO:0000256" key="7">
    <source>
        <dbReference type="SAM" id="MobiDB-lite"/>
    </source>
</evidence>
<dbReference type="STRING" id="413071.G9N4H8"/>
<dbReference type="InterPro" id="IPR036864">
    <property type="entry name" value="Zn2-C6_fun-type_DNA-bd_sf"/>
</dbReference>
<dbReference type="Proteomes" id="UP000007115">
    <property type="component" value="Unassembled WGS sequence"/>
</dbReference>
<keyword evidence="3" id="KW-0805">Transcription regulation</keyword>
<keyword evidence="4" id="KW-0238">DNA-binding</keyword>
<dbReference type="PANTHER" id="PTHR47171:SF1">
    <property type="entry name" value="ZN(II)2CYS6 TRANSCRIPTION FACTOR (EUROFUNG)"/>
    <property type="match status" value="1"/>
</dbReference>
<dbReference type="SMART" id="SM00066">
    <property type="entry name" value="GAL4"/>
    <property type="match status" value="1"/>
</dbReference>
<gene>
    <name evidence="9" type="ORF">TRIVIDRAFT_194247</name>
</gene>
<dbReference type="OMA" id="IHTLVIC"/>
<evidence type="ECO:0000256" key="2">
    <source>
        <dbReference type="ARBA" id="ARBA00022833"/>
    </source>
</evidence>
<dbReference type="PANTHER" id="PTHR47171">
    <property type="entry name" value="FARA-RELATED"/>
    <property type="match status" value="1"/>
</dbReference>
<dbReference type="OrthoDB" id="5121955at2759"/>
<dbReference type="Gene3D" id="4.10.240.10">
    <property type="entry name" value="Zn(2)-C6 fungal-type DNA-binding domain"/>
    <property type="match status" value="1"/>
</dbReference>
<dbReference type="InParanoid" id="G9N4H8"/>
<dbReference type="GO" id="GO:0003677">
    <property type="term" value="F:DNA binding"/>
    <property type="evidence" value="ECO:0007669"/>
    <property type="project" value="UniProtKB-KW"/>
</dbReference>
<evidence type="ECO:0000256" key="3">
    <source>
        <dbReference type="ARBA" id="ARBA00023015"/>
    </source>
</evidence>
<dbReference type="GO" id="GO:0000981">
    <property type="term" value="F:DNA-binding transcription factor activity, RNA polymerase II-specific"/>
    <property type="evidence" value="ECO:0007669"/>
    <property type="project" value="InterPro"/>
</dbReference>
<dbReference type="eggNOG" id="ENOG502S5QU">
    <property type="taxonomic scope" value="Eukaryota"/>
</dbReference>
<dbReference type="Pfam" id="PF00172">
    <property type="entry name" value="Zn_clus"/>
    <property type="match status" value="1"/>
</dbReference>
<dbReference type="RefSeq" id="XP_013952701.1">
    <property type="nucleotide sequence ID" value="XM_014097226.1"/>
</dbReference>
<sequence>MPDGSISDVMEKPKSRRNRPRAEDRIRIACRRCNSKKVKCDAAPGVPCSGCQIAQVDCTLIDSKRGRTFYAGDSFSLTYAIHDVLAPFLSERLNYQKRLHFPIADGFDPSDIGRENIVNGQVTLLRERNILHRLSPDALEKMLDVYFRWFHLAFPVVSQQNFLQKCLRNQMSLLVLNALLLVAATICDPADIALTGCESRQHARAVFYAQAKALYDADLDPDKVNNVTAVFLMSFWWSGSNDEKDSWHWLGIAVSLAQSLGMHRSTAKSHMSDEKSKLWRRIWWCIRIRDTLTSGSIGRPQHISHMDCDVEMLESSDMANENLLGGEEEMYACQMARLSIIFSRVVSSRYAAVESASPSQKAQLESDLENFRLQVPAVLQYKGVHGETGRGLWSAMLLMAYNFGVILLYRPTSARGDTNASNFWGDRPKAMAAANEVTRVMEDILSSSLVRLCQIHTIPALFNSLSMHVFSLCTSGTIGRELAENRARTCMLGLTCLQESWPVSGWILKLFVDIIERLRQVNFFDLLEVPNYDTIDGRSY</sequence>
<feature type="domain" description="Zn(2)-C6 fungal-type" evidence="8">
    <location>
        <begin position="29"/>
        <end position="60"/>
    </location>
</feature>
<dbReference type="VEuPathDB" id="FungiDB:TRIVIDRAFT_194247"/>
<evidence type="ECO:0000313" key="10">
    <source>
        <dbReference type="Proteomes" id="UP000007115"/>
    </source>
</evidence>
<dbReference type="InterPro" id="IPR052073">
    <property type="entry name" value="Amide_Lactam_Regulators"/>
</dbReference>
<dbReference type="SMART" id="SM00906">
    <property type="entry name" value="Fungal_trans"/>
    <property type="match status" value="1"/>
</dbReference>
<evidence type="ECO:0000256" key="5">
    <source>
        <dbReference type="ARBA" id="ARBA00023163"/>
    </source>
</evidence>
<dbReference type="InterPro" id="IPR001138">
    <property type="entry name" value="Zn2Cys6_DnaBD"/>
</dbReference>
<keyword evidence="10" id="KW-1185">Reference proteome</keyword>
<reference evidence="9 10" key="1">
    <citation type="journal article" date="2011" name="Genome Biol.">
        <title>Comparative genome sequence analysis underscores mycoparasitism as the ancestral life style of Trichoderma.</title>
        <authorList>
            <person name="Kubicek C.P."/>
            <person name="Herrera-Estrella A."/>
            <person name="Seidl-Seiboth V."/>
            <person name="Martinez D.A."/>
            <person name="Druzhinina I.S."/>
            <person name="Thon M."/>
            <person name="Zeilinger S."/>
            <person name="Casas-Flores S."/>
            <person name="Horwitz B.A."/>
            <person name="Mukherjee P.K."/>
            <person name="Mukherjee M."/>
            <person name="Kredics L."/>
            <person name="Alcaraz L.D."/>
            <person name="Aerts A."/>
            <person name="Antal Z."/>
            <person name="Atanasova L."/>
            <person name="Cervantes-Badillo M.G."/>
            <person name="Challacombe J."/>
            <person name="Chertkov O."/>
            <person name="McCluskey K."/>
            <person name="Coulpier F."/>
            <person name="Deshpande N."/>
            <person name="von Doehren H."/>
            <person name="Ebbole D.J."/>
            <person name="Esquivel-Naranjo E.U."/>
            <person name="Fekete E."/>
            <person name="Flipphi M."/>
            <person name="Glaser F."/>
            <person name="Gomez-Rodriguez E.Y."/>
            <person name="Gruber S."/>
            <person name="Han C."/>
            <person name="Henrissat B."/>
            <person name="Hermosa R."/>
            <person name="Hernandez-Onate M."/>
            <person name="Karaffa L."/>
            <person name="Kosti I."/>
            <person name="Le Crom S."/>
            <person name="Lindquist E."/>
            <person name="Lucas S."/>
            <person name="Luebeck M."/>
            <person name="Luebeck P.S."/>
            <person name="Margeot A."/>
            <person name="Metz B."/>
            <person name="Misra M."/>
            <person name="Nevalainen H."/>
            <person name="Omann M."/>
            <person name="Packer N."/>
            <person name="Perrone G."/>
            <person name="Uresti-Rivera E.E."/>
            <person name="Salamov A."/>
            <person name="Schmoll M."/>
            <person name="Seiboth B."/>
            <person name="Shapiro H."/>
            <person name="Sukno S."/>
            <person name="Tamayo-Ramos J.A."/>
            <person name="Tisch D."/>
            <person name="Wiest A."/>
            <person name="Wilkinson H.H."/>
            <person name="Zhang M."/>
            <person name="Coutinho P.M."/>
            <person name="Kenerley C.M."/>
            <person name="Monte E."/>
            <person name="Baker S.E."/>
            <person name="Grigoriev I.V."/>
        </authorList>
    </citation>
    <scope>NUCLEOTIDE SEQUENCE [LARGE SCALE GENOMIC DNA]</scope>
    <source>
        <strain evidence="10">Gv29-8 / FGSC 10586</strain>
    </source>
</reference>
<keyword evidence="1" id="KW-0479">Metal-binding</keyword>
<keyword evidence="5" id="KW-0804">Transcription</keyword>
<dbReference type="Pfam" id="PF04082">
    <property type="entry name" value="Fungal_trans"/>
    <property type="match status" value="1"/>
</dbReference>
<dbReference type="HOGENOM" id="CLU_006329_5_2_1"/>
<dbReference type="GeneID" id="25789809"/>
<evidence type="ECO:0000256" key="4">
    <source>
        <dbReference type="ARBA" id="ARBA00023125"/>
    </source>
</evidence>
<dbReference type="EMBL" id="ABDF02000086">
    <property type="protein sequence ID" value="EHK18503.1"/>
    <property type="molecule type" value="Genomic_DNA"/>
</dbReference>
<organism evidence="9 10">
    <name type="scientific">Hypocrea virens (strain Gv29-8 / FGSC 10586)</name>
    <name type="common">Gliocladium virens</name>
    <name type="synonym">Trichoderma virens</name>
    <dbReference type="NCBI Taxonomy" id="413071"/>
    <lineage>
        <taxon>Eukaryota</taxon>
        <taxon>Fungi</taxon>
        <taxon>Dikarya</taxon>
        <taxon>Ascomycota</taxon>
        <taxon>Pezizomycotina</taxon>
        <taxon>Sordariomycetes</taxon>
        <taxon>Hypocreomycetidae</taxon>
        <taxon>Hypocreales</taxon>
        <taxon>Hypocreaceae</taxon>
        <taxon>Trichoderma</taxon>
    </lineage>
</organism>
<dbReference type="AlphaFoldDB" id="G9N4H8"/>
<keyword evidence="2" id="KW-0862">Zinc</keyword>
<evidence type="ECO:0000256" key="6">
    <source>
        <dbReference type="ARBA" id="ARBA00023242"/>
    </source>
</evidence>
<name>G9N4H8_HYPVG</name>
<proteinExistence type="predicted"/>
<evidence type="ECO:0000256" key="1">
    <source>
        <dbReference type="ARBA" id="ARBA00022723"/>
    </source>
</evidence>
<dbReference type="PROSITE" id="PS50048">
    <property type="entry name" value="ZN2_CY6_FUNGAL_2"/>
    <property type="match status" value="1"/>
</dbReference>
<accession>G9N4H8</accession>
<keyword evidence="6" id="KW-0539">Nucleus</keyword>
<dbReference type="GO" id="GO:0008270">
    <property type="term" value="F:zinc ion binding"/>
    <property type="evidence" value="ECO:0007669"/>
    <property type="project" value="InterPro"/>
</dbReference>
<dbReference type="InterPro" id="IPR007219">
    <property type="entry name" value="XnlR_reg_dom"/>
</dbReference>
<evidence type="ECO:0000259" key="8">
    <source>
        <dbReference type="PROSITE" id="PS50048"/>
    </source>
</evidence>
<dbReference type="GO" id="GO:0006351">
    <property type="term" value="P:DNA-templated transcription"/>
    <property type="evidence" value="ECO:0007669"/>
    <property type="project" value="InterPro"/>
</dbReference>
<dbReference type="SUPFAM" id="SSF57701">
    <property type="entry name" value="Zn2/Cys6 DNA-binding domain"/>
    <property type="match status" value="1"/>
</dbReference>
<comment type="caution">
    <text evidence="9">The sequence shown here is derived from an EMBL/GenBank/DDBJ whole genome shotgun (WGS) entry which is preliminary data.</text>
</comment>
<feature type="region of interest" description="Disordered" evidence="7">
    <location>
        <begin position="1"/>
        <end position="22"/>
    </location>
</feature>
<evidence type="ECO:0000313" key="9">
    <source>
        <dbReference type="EMBL" id="EHK18503.1"/>
    </source>
</evidence>
<dbReference type="CDD" id="cd00067">
    <property type="entry name" value="GAL4"/>
    <property type="match status" value="1"/>
</dbReference>